<accession>A0A931GTQ8</accession>
<evidence type="ECO:0000313" key="1">
    <source>
        <dbReference type="EMBL" id="MBG9374605.1"/>
    </source>
</evidence>
<dbReference type="RefSeq" id="WP_196988706.1">
    <property type="nucleotide sequence ID" value="NZ_JADWYR010000001.1"/>
</dbReference>
<keyword evidence="2" id="KW-1185">Reference proteome</keyword>
<evidence type="ECO:0000313" key="2">
    <source>
        <dbReference type="Proteomes" id="UP000628448"/>
    </source>
</evidence>
<dbReference type="Proteomes" id="UP000628448">
    <property type="component" value="Unassembled WGS sequence"/>
</dbReference>
<gene>
    <name evidence="1" type="ORF">I5907_00030</name>
</gene>
<dbReference type="EMBL" id="JADWYR010000001">
    <property type="protein sequence ID" value="MBG9374605.1"/>
    <property type="molecule type" value="Genomic_DNA"/>
</dbReference>
<name>A0A931GTQ8_9BACT</name>
<sequence length="109" mass="12684">MKTSAEQRHFLFAFVSKDVKKYQELGWKIIDDKDIVSIAKERYLLIIQDINQIAFPKQLDASVLLEKIKGRKNEPYFIIANQALYPFSDWTIAENKDIIIERLEVGIGP</sequence>
<comment type="caution">
    <text evidence="1">The sequence shown here is derived from an EMBL/GenBank/DDBJ whole genome shotgun (WGS) entry which is preliminary data.</text>
</comment>
<reference evidence="1" key="1">
    <citation type="submission" date="2020-11" db="EMBL/GenBank/DDBJ databases">
        <title>Bacterial whole genome sequence for Panacibacter sp. DH6.</title>
        <authorList>
            <person name="Le V."/>
            <person name="Ko S."/>
            <person name="Ahn C.-Y."/>
            <person name="Oh H.-M."/>
        </authorList>
    </citation>
    <scope>NUCLEOTIDE SEQUENCE</scope>
    <source>
        <strain evidence="1">DH6</strain>
    </source>
</reference>
<dbReference type="AlphaFoldDB" id="A0A931GTQ8"/>
<organism evidence="1 2">
    <name type="scientific">Panacibacter microcysteis</name>
    <dbReference type="NCBI Taxonomy" id="2793269"/>
    <lineage>
        <taxon>Bacteria</taxon>
        <taxon>Pseudomonadati</taxon>
        <taxon>Bacteroidota</taxon>
        <taxon>Chitinophagia</taxon>
        <taxon>Chitinophagales</taxon>
        <taxon>Chitinophagaceae</taxon>
        <taxon>Panacibacter</taxon>
    </lineage>
</organism>
<proteinExistence type="predicted"/>
<protein>
    <submittedName>
        <fullName evidence="1">Uncharacterized protein</fullName>
    </submittedName>
</protein>